<feature type="compositionally biased region" description="Polar residues" evidence="2">
    <location>
        <begin position="238"/>
        <end position="251"/>
    </location>
</feature>
<comment type="similarity">
    <text evidence="1">Belongs to the E.coli NlpD/Haemophilus LppB family.</text>
</comment>
<feature type="region of interest" description="Disordered" evidence="2">
    <location>
        <begin position="371"/>
        <end position="406"/>
    </location>
</feature>
<dbReference type="SUPFAM" id="SSF51261">
    <property type="entry name" value="Duplicated hybrid motif"/>
    <property type="match status" value="1"/>
</dbReference>
<dbReference type="Proteomes" id="UP000315388">
    <property type="component" value="Unassembled WGS sequence"/>
</dbReference>
<evidence type="ECO:0000259" key="3">
    <source>
        <dbReference type="PROSITE" id="PS51782"/>
    </source>
</evidence>
<evidence type="ECO:0000256" key="2">
    <source>
        <dbReference type="SAM" id="MobiDB-lite"/>
    </source>
</evidence>
<dbReference type="GO" id="GO:0004222">
    <property type="term" value="F:metalloendopeptidase activity"/>
    <property type="evidence" value="ECO:0007669"/>
    <property type="project" value="TreeGrafter"/>
</dbReference>
<proteinExistence type="inferred from homology"/>
<dbReference type="SMART" id="SM00257">
    <property type="entry name" value="LysM"/>
    <property type="match status" value="1"/>
</dbReference>
<dbReference type="PANTHER" id="PTHR21666:SF263">
    <property type="entry name" value="MUREIN HYDROLASE ACTIVATOR NLPD"/>
    <property type="match status" value="1"/>
</dbReference>
<dbReference type="InterPro" id="IPR036779">
    <property type="entry name" value="LysM_dom_sf"/>
</dbReference>
<dbReference type="Pfam" id="PF01476">
    <property type="entry name" value="LysM"/>
    <property type="match status" value="1"/>
</dbReference>
<dbReference type="Gene3D" id="3.10.350.10">
    <property type="entry name" value="LysM domain"/>
    <property type="match status" value="1"/>
</dbReference>
<dbReference type="InterPro" id="IPR011055">
    <property type="entry name" value="Dup_hybrid_motif"/>
</dbReference>
<evidence type="ECO:0000256" key="1">
    <source>
        <dbReference type="ARBA" id="ARBA00038420"/>
    </source>
</evidence>
<comment type="caution">
    <text evidence="4">The sequence shown here is derived from an EMBL/GenBank/DDBJ whole genome shotgun (WGS) entry which is preliminary data.</text>
</comment>
<dbReference type="CDD" id="cd12797">
    <property type="entry name" value="M23_peptidase"/>
    <property type="match status" value="1"/>
</dbReference>
<feature type="region of interest" description="Disordered" evidence="2">
    <location>
        <begin position="232"/>
        <end position="260"/>
    </location>
</feature>
<dbReference type="PANTHER" id="PTHR21666">
    <property type="entry name" value="PEPTIDASE-RELATED"/>
    <property type="match status" value="1"/>
</dbReference>
<name>A0A502BM21_9HYPH</name>
<dbReference type="NCBIfam" id="NF041208">
    <property type="entry name" value="celldiv_DipM"/>
    <property type="match status" value="1"/>
</dbReference>
<dbReference type="InterPro" id="IPR016047">
    <property type="entry name" value="M23ase_b-sheet_dom"/>
</dbReference>
<dbReference type="Pfam" id="PF01551">
    <property type="entry name" value="Peptidase_M23"/>
    <property type="match status" value="1"/>
</dbReference>
<accession>A0A502BM21</accession>
<organism evidence="4 5">
    <name type="scientific">Brucella gallinifaecis</name>
    <dbReference type="NCBI Taxonomy" id="215590"/>
    <lineage>
        <taxon>Bacteria</taxon>
        <taxon>Pseudomonadati</taxon>
        <taxon>Pseudomonadota</taxon>
        <taxon>Alphaproteobacteria</taxon>
        <taxon>Hyphomicrobiales</taxon>
        <taxon>Brucellaceae</taxon>
        <taxon>Brucella/Ochrobactrum group</taxon>
        <taxon>Brucella</taxon>
    </lineage>
</organism>
<gene>
    <name evidence="4" type="ORF">FHY56_10565</name>
</gene>
<reference evidence="4 5" key="1">
    <citation type="journal article" date="2003" name="Int. J. Syst. Evol. Microbiol.">
        <title>Towards a standardized format for the description of a novel species (of an established genus): Ochrobactrum gallinifaecis sp. nov.</title>
        <authorList>
            <person name="Kampfer P."/>
            <person name="Buczolits S."/>
            <person name="Albrecht A."/>
            <person name="Busse H.J."/>
            <person name="Stackebrandt E."/>
        </authorList>
    </citation>
    <scope>NUCLEOTIDE SEQUENCE [LARGE SCALE GENOMIC DNA]</scope>
    <source>
        <strain evidence="4 5">ISO 196</strain>
    </source>
</reference>
<protein>
    <submittedName>
        <fullName evidence="4">LysM peptidoglycan-binding domain-containing protein</fullName>
    </submittedName>
</protein>
<dbReference type="SUPFAM" id="SSF54106">
    <property type="entry name" value="LysM domain"/>
    <property type="match status" value="1"/>
</dbReference>
<dbReference type="AlphaFoldDB" id="A0A502BM21"/>
<dbReference type="InterPro" id="IPR050570">
    <property type="entry name" value="Cell_wall_metabolism_enzyme"/>
</dbReference>
<dbReference type="PROSITE" id="PS51257">
    <property type="entry name" value="PROKAR_LIPOPROTEIN"/>
    <property type="match status" value="1"/>
</dbReference>
<dbReference type="InterPro" id="IPR018392">
    <property type="entry name" value="LysM"/>
</dbReference>
<evidence type="ECO:0000313" key="5">
    <source>
        <dbReference type="Proteomes" id="UP000315388"/>
    </source>
</evidence>
<dbReference type="PROSITE" id="PS51782">
    <property type="entry name" value="LYSM"/>
    <property type="match status" value="1"/>
</dbReference>
<dbReference type="CDD" id="cd00118">
    <property type="entry name" value="LysM"/>
    <property type="match status" value="1"/>
</dbReference>
<dbReference type="Gene3D" id="2.70.70.10">
    <property type="entry name" value="Glucose Permease (Domain IIA)"/>
    <property type="match status" value="1"/>
</dbReference>
<keyword evidence="5" id="KW-1185">Reference proteome</keyword>
<sequence length="406" mass="41838">MGELNMRFPILQYTSERLLRNAAIVLIAGFGAGCSADTMRFTDGIFTGSTPNQRVVQQQPASRVYASAPLASAPPVSSGTVQRNSLPPVSSAAAATQAQTQVNQARDMAANHVNNAGTQVASAAGVASNAAQNAKSNVLGQLPATANGVPIPAANQVGAPVAAAKNAVTGGGYTVKSGDSLFSIAQKHNVPVDRLKQANGLTNGAIRVGQNLVIPAASSAVTQVAAAAPQPVKPATSAPVQTASVAPNEASNVKPYTPPQASNKVIEDAEKDKSVAPSSTGISQMRWPVRGRILASFGQRDGTSVNDGIDIMVPEGTAVKAAENGVVIYAGDGLKEFGQTVLIRHDNGLVTVYGHNSQILVQRGQKVRRGEDIAKSGMSGNAKSPKLHFEVRKNSSPVNPSKYLEA</sequence>
<dbReference type="RefSeq" id="WP_140905130.1">
    <property type="nucleotide sequence ID" value="NZ_JBHTMD010000007.1"/>
</dbReference>
<feature type="domain" description="LysM" evidence="3">
    <location>
        <begin position="171"/>
        <end position="214"/>
    </location>
</feature>
<evidence type="ECO:0000313" key="4">
    <source>
        <dbReference type="EMBL" id="TPF75155.1"/>
    </source>
</evidence>
<dbReference type="OrthoDB" id="9795421at2"/>
<dbReference type="EMBL" id="VEWJ01000006">
    <property type="protein sequence ID" value="TPF75155.1"/>
    <property type="molecule type" value="Genomic_DNA"/>
</dbReference>